<sequence>VESLEAFEDAARSAAKYEGFAFSRKDSNLTGCKGKLPFVVLRCTKVGEWRNYWNITEETQKRKRNTRRE</sequence>
<feature type="non-terminal residue" evidence="1">
    <location>
        <position position="69"/>
    </location>
</feature>
<dbReference type="EMBL" id="CAJVQB010050904">
    <property type="protein sequence ID" value="CAG8835148.1"/>
    <property type="molecule type" value="Genomic_DNA"/>
</dbReference>
<feature type="non-terminal residue" evidence="1">
    <location>
        <position position="1"/>
    </location>
</feature>
<reference evidence="1 2" key="1">
    <citation type="submission" date="2021-06" db="EMBL/GenBank/DDBJ databases">
        <authorList>
            <person name="Kallberg Y."/>
            <person name="Tangrot J."/>
            <person name="Rosling A."/>
        </authorList>
    </citation>
    <scope>NUCLEOTIDE SEQUENCE [LARGE SCALE GENOMIC DNA]</scope>
    <source>
        <strain evidence="1 2">120-4 pot B 10/14</strain>
    </source>
</reference>
<gene>
    <name evidence="1" type="ORF">GMARGA_LOCUS32422</name>
</gene>
<organism evidence="1 2">
    <name type="scientific">Gigaspora margarita</name>
    <dbReference type="NCBI Taxonomy" id="4874"/>
    <lineage>
        <taxon>Eukaryota</taxon>
        <taxon>Fungi</taxon>
        <taxon>Fungi incertae sedis</taxon>
        <taxon>Mucoromycota</taxon>
        <taxon>Glomeromycotina</taxon>
        <taxon>Glomeromycetes</taxon>
        <taxon>Diversisporales</taxon>
        <taxon>Gigasporaceae</taxon>
        <taxon>Gigaspora</taxon>
    </lineage>
</organism>
<comment type="caution">
    <text evidence="1">The sequence shown here is derived from an EMBL/GenBank/DDBJ whole genome shotgun (WGS) entry which is preliminary data.</text>
</comment>
<accession>A0ABN7WLA4</accession>
<evidence type="ECO:0000313" key="1">
    <source>
        <dbReference type="EMBL" id="CAG8835148.1"/>
    </source>
</evidence>
<keyword evidence="2" id="KW-1185">Reference proteome</keyword>
<name>A0ABN7WLA4_GIGMA</name>
<evidence type="ECO:0000313" key="2">
    <source>
        <dbReference type="Proteomes" id="UP000789901"/>
    </source>
</evidence>
<dbReference type="Proteomes" id="UP000789901">
    <property type="component" value="Unassembled WGS sequence"/>
</dbReference>
<proteinExistence type="predicted"/>
<protein>
    <submittedName>
        <fullName evidence="1">32898_t:CDS:1</fullName>
    </submittedName>
</protein>